<feature type="region of interest" description="Disordered" evidence="1">
    <location>
        <begin position="131"/>
        <end position="161"/>
    </location>
</feature>
<protein>
    <submittedName>
        <fullName evidence="2">Uncharacterized protein</fullName>
    </submittedName>
</protein>
<proteinExistence type="predicted"/>
<reference evidence="2" key="2">
    <citation type="submission" date="2015-07" db="EMBL/GenBank/DDBJ databases">
        <authorList>
            <person name="Noorani M."/>
        </authorList>
    </citation>
    <scope>NUCLEOTIDE SEQUENCE</scope>
    <source>
        <strain evidence="2">Yugu1</strain>
    </source>
</reference>
<sequence>MLNLVGKLVEVNVFLNKALAQNLDLKDGPTNTLVYAAVEKAFPSEEVLYKVTQVIQNMLNNGDFKIDQIAASGEFLVKCSSPADANKLHGKVQVCENTMIGFRKMSFVYLQDDLASRLNLNVRDANPDEWKSEVDKEYFETQERGKGPEEGRRKEDSKDQR</sequence>
<accession>A0A368SN44</accession>
<organism evidence="2">
    <name type="scientific">Setaria italica</name>
    <name type="common">Foxtail millet</name>
    <name type="synonym">Panicum italicum</name>
    <dbReference type="NCBI Taxonomy" id="4555"/>
    <lineage>
        <taxon>Eukaryota</taxon>
        <taxon>Viridiplantae</taxon>
        <taxon>Streptophyta</taxon>
        <taxon>Embryophyta</taxon>
        <taxon>Tracheophyta</taxon>
        <taxon>Spermatophyta</taxon>
        <taxon>Magnoliopsida</taxon>
        <taxon>Liliopsida</taxon>
        <taxon>Poales</taxon>
        <taxon>Poaceae</taxon>
        <taxon>PACMAD clade</taxon>
        <taxon>Panicoideae</taxon>
        <taxon>Panicodae</taxon>
        <taxon>Paniceae</taxon>
        <taxon>Cenchrinae</taxon>
        <taxon>Setaria</taxon>
    </lineage>
</organism>
<reference evidence="2" key="1">
    <citation type="journal article" date="2012" name="Nat. Biotechnol.">
        <title>Reference genome sequence of the model plant Setaria.</title>
        <authorList>
            <person name="Bennetzen J.L."/>
            <person name="Schmutz J."/>
            <person name="Wang H."/>
            <person name="Percifield R."/>
            <person name="Hawkins J."/>
            <person name="Pontaroli A.C."/>
            <person name="Estep M."/>
            <person name="Feng L."/>
            <person name="Vaughn J.N."/>
            <person name="Grimwood J."/>
            <person name="Jenkins J."/>
            <person name="Barry K."/>
            <person name="Lindquist E."/>
            <person name="Hellsten U."/>
            <person name="Deshpande S."/>
            <person name="Wang X."/>
            <person name="Wu X."/>
            <person name="Mitros T."/>
            <person name="Triplett J."/>
            <person name="Yang X."/>
            <person name="Ye C.Y."/>
            <person name="Mauro-Herrera M."/>
            <person name="Wang L."/>
            <person name="Li P."/>
            <person name="Sharma M."/>
            <person name="Sharma R."/>
            <person name="Ronald P.C."/>
            <person name="Panaud O."/>
            <person name="Kellogg E.A."/>
            <person name="Brutnell T.P."/>
            <person name="Doust A.N."/>
            <person name="Tuskan G.A."/>
            <person name="Rokhsar D."/>
            <person name="Devos K.M."/>
        </authorList>
    </citation>
    <scope>NUCLEOTIDE SEQUENCE [LARGE SCALE GENOMIC DNA]</scope>
    <source>
        <strain evidence="2">Yugu1</strain>
    </source>
</reference>
<evidence type="ECO:0000256" key="1">
    <source>
        <dbReference type="SAM" id="MobiDB-lite"/>
    </source>
</evidence>
<dbReference type="AlphaFoldDB" id="A0A368SN44"/>
<dbReference type="EMBL" id="CM003536">
    <property type="protein sequence ID" value="RCV43842.1"/>
    <property type="molecule type" value="Genomic_DNA"/>
</dbReference>
<evidence type="ECO:0000313" key="2">
    <source>
        <dbReference type="EMBL" id="RCV43842.1"/>
    </source>
</evidence>
<gene>
    <name evidence="2" type="ORF">SETIT_9G326200v2</name>
</gene>
<name>A0A368SN44_SETIT</name>